<evidence type="ECO:0000313" key="7">
    <source>
        <dbReference type="EMBL" id="GHE29108.1"/>
    </source>
</evidence>
<accession>A0ABQ3HT36</accession>
<dbReference type="Pfam" id="PF04002">
    <property type="entry name" value="RadC"/>
    <property type="match status" value="1"/>
</dbReference>
<dbReference type="InterPro" id="IPR025657">
    <property type="entry name" value="RadC_JAB"/>
</dbReference>
<dbReference type="InterPro" id="IPR001405">
    <property type="entry name" value="UPF0758"/>
</dbReference>
<sequence length="152" mass="17536">MKNRFIANELRVSYHKNLELSVENFKNVNNSKLMEKVFRMIWDTDEMEVRESFYAIFFNSKLDVIGYRKIADGGIDAVYVDTRLIMSSALLCNAIRIGVAHNHPSGTLKPSGADRQITRKLIEAGKILDIQVLDHLILTEQTYYSFRDEGYI</sequence>
<evidence type="ECO:0000256" key="2">
    <source>
        <dbReference type="ARBA" id="ARBA00022723"/>
    </source>
</evidence>
<reference evidence="8" key="1">
    <citation type="journal article" date="2019" name="Int. J. Syst. Evol. Microbiol.">
        <title>The Global Catalogue of Microorganisms (GCM) 10K type strain sequencing project: providing services to taxonomists for standard genome sequencing and annotation.</title>
        <authorList>
            <consortium name="The Broad Institute Genomics Platform"/>
            <consortium name="The Broad Institute Genome Sequencing Center for Infectious Disease"/>
            <person name="Wu L."/>
            <person name="Ma J."/>
        </authorList>
    </citation>
    <scope>NUCLEOTIDE SEQUENCE [LARGE SCALE GENOMIC DNA]</scope>
    <source>
        <strain evidence="8">CGMCC 1.12966</strain>
    </source>
</reference>
<keyword evidence="4" id="KW-0862">Zinc</keyword>
<dbReference type="PANTHER" id="PTHR30471:SF3">
    <property type="entry name" value="UPF0758 PROTEIN YEES-RELATED"/>
    <property type="match status" value="1"/>
</dbReference>
<dbReference type="SUPFAM" id="SSF102712">
    <property type="entry name" value="JAB1/MPN domain"/>
    <property type="match status" value="1"/>
</dbReference>
<dbReference type="CDD" id="cd08071">
    <property type="entry name" value="MPN_DUF2466"/>
    <property type="match status" value="1"/>
</dbReference>
<keyword evidence="2" id="KW-0479">Metal-binding</keyword>
<evidence type="ECO:0000256" key="3">
    <source>
        <dbReference type="ARBA" id="ARBA00022801"/>
    </source>
</evidence>
<organism evidence="7 8">
    <name type="scientific">Sphingobacterium griseoflavum</name>
    <dbReference type="NCBI Taxonomy" id="1474952"/>
    <lineage>
        <taxon>Bacteria</taxon>
        <taxon>Pseudomonadati</taxon>
        <taxon>Bacteroidota</taxon>
        <taxon>Sphingobacteriia</taxon>
        <taxon>Sphingobacteriales</taxon>
        <taxon>Sphingobacteriaceae</taxon>
        <taxon>Sphingobacterium</taxon>
    </lineage>
</organism>
<dbReference type="RefSeq" id="WP_189625502.1">
    <property type="nucleotide sequence ID" value="NZ_BNAF01000003.1"/>
</dbReference>
<dbReference type="EMBL" id="BNAF01000003">
    <property type="protein sequence ID" value="GHE29108.1"/>
    <property type="molecule type" value="Genomic_DNA"/>
</dbReference>
<dbReference type="InterPro" id="IPR020891">
    <property type="entry name" value="UPF0758_CS"/>
</dbReference>
<comment type="caution">
    <text evidence="7">The sequence shown here is derived from an EMBL/GenBank/DDBJ whole genome shotgun (WGS) entry which is preliminary data.</text>
</comment>
<dbReference type="InterPro" id="IPR037518">
    <property type="entry name" value="MPN"/>
</dbReference>
<proteinExistence type="predicted"/>
<dbReference type="PROSITE" id="PS01302">
    <property type="entry name" value="UPF0758"/>
    <property type="match status" value="1"/>
</dbReference>
<dbReference type="PANTHER" id="PTHR30471">
    <property type="entry name" value="DNA REPAIR PROTEIN RADC"/>
    <property type="match status" value="1"/>
</dbReference>
<dbReference type="PROSITE" id="PS50249">
    <property type="entry name" value="MPN"/>
    <property type="match status" value="1"/>
</dbReference>
<evidence type="ECO:0000256" key="4">
    <source>
        <dbReference type="ARBA" id="ARBA00022833"/>
    </source>
</evidence>
<feature type="domain" description="MPN" evidence="6">
    <location>
        <begin position="27"/>
        <end position="152"/>
    </location>
</feature>
<keyword evidence="1" id="KW-0645">Protease</keyword>
<evidence type="ECO:0000313" key="8">
    <source>
        <dbReference type="Proteomes" id="UP000620550"/>
    </source>
</evidence>
<evidence type="ECO:0000259" key="6">
    <source>
        <dbReference type="PROSITE" id="PS50249"/>
    </source>
</evidence>
<dbReference type="Gene3D" id="3.40.140.10">
    <property type="entry name" value="Cytidine Deaminase, domain 2"/>
    <property type="match status" value="1"/>
</dbReference>
<evidence type="ECO:0000256" key="1">
    <source>
        <dbReference type="ARBA" id="ARBA00022670"/>
    </source>
</evidence>
<keyword evidence="8" id="KW-1185">Reference proteome</keyword>
<evidence type="ECO:0000256" key="5">
    <source>
        <dbReference type="ARBA" id="ARBA00023049"/>
    </source>
</evidence>
<dbReference type="Proteomes" id="UP000620550">
    <property type="component" value="Unassembled WGS sequence"/>
</dbReference>
<name>A0ABQ3HT36_9SPHI</name>
<keyword evidence="3" id="KW-0378">Hydrolase</keyword>
<protein>
    <submittedName>
        <fullName evidence="7">DNA repair protein</fullName>
    </submittedName>
</protein>
<gene>
    <name evidence="7" type="ORF">GCM10017764_09720</name>
</gene>
<keyword evidence="5" id="KW-0482">Metalloprotease</keyword>